<organism evidence="2 3">
    <name type="scientific">Paracoccus litorisediminis</name>
    <dbReference type="NCBI Taxonomy" id="2006130"/>
    <lineage>
        <taxon>Bacteria</taxon>
        <taxon>Pseudomonadati</taxon>
        <taxon>Pseudomonadota</taxon>
        <taxon>Alphaproteobacteria</taxon>
        <taxon>Rhodobacterales</taxon>
        <taxon>Paracoccaceae</taxon>
        <taxon>Paracoccus</taxon>
    </lineage>
</organism>
<protein>
    <recommendedName>
        <fullName evidence="1">YdhG-like domain-containing protein</fullName>
    </recommendedName>
</protein>
<evidence type="ECO:0000313" key="3">
    <source>
        <dbReference type="Proteomes" id="UP000449846"/>
    </source>
</evidence>
<sequence>MSEKHPEVEAWFAGLSLWQKELSALRDILLQSGLTETFKWHFPVYACARGNVAIIWDFKDRAALGFFKGVLLPDSKGILEAPGENSRSQRVVNFTSLEQVERLRPVLMDYLREAIAIEMAGQKVDLPKDDLEYPTELVDHLDTDTTFRTAFEALTPGRRRSWVLHFSQPKQAETRTSRIVKATPKVLAGKGMNDR</sequence>
<reference evidence="2 3" key="1">
    <citation type="submission" date="2019-11" db="EMBL/GenBank/DDBJ databases">
        <authorList>
            <person name="Dong K."/>
        </authorList>
    </citation>
    <scope>NUCLEOTIDE SEQUENCE [LARGE SCALE GENOMIC DNA]</scope>
    <source>
        <strain evidence="2 3">NBRC 112902</strain>
    </source>
</reference>
<comment type="caution">
    <text evidence="2">The sequence shown here is derived from an EMBL/GenBank/DDBJ whole genome shotgun (WGS) entry which is preliminary data.</text>
</comment>
<dbReference type="AlphaFoldDB" id="A0A844HLI1"/>
<dbReference type="InterPro" id="IPR016786">
    <property type="entry name" value="YdeI_bac"/>
</dbReference>
<dbReference type="OrthoDB" id="214150at2"/>
<evidence type="ECO:0000259" key="1">
    <source>
        <dbReference type="Pfam" id="PF08818"/>
    </source>
</evidence>
<evidence type="ECO:0000313" key="2">
    <source>
        <dbReference type="EMBL" id="MTH60716.1"/>
    </source>
</evidence>
<dbReference type="PIRSF" id="PIRSF021308">
    <property type="entry name" value="UCP021308"/>
    <property type="match status" value="1"/>
</dbReference>
<feature type="domain" description="YdhG-like" evidence="1">
    <location>
        <begin position="18"/>
        <end position="115"/>
    </location>
</feature>
<dbReference type="EMBL" id="WMIG01000010">
    <property type="protein sequence ID" value="MTH60716.1"/>
    <property type="molecule type" value="Genomic_DNA"/>
</dbReference>
<keyword evidence="3" id="KW-1185">Reference proteome</keyword>
<dbReference type="Pfam" id="PF13376">
    <property type="entry name" value="OmdA"/>
    <property type="match status" value="1"/>
</dbReference>
<proteinExistence type="predicted"/>
<accession>A0A844HLI1</accession>
<dbReference type="Proteomes" id="UP000449846">
    <property type="component" value="Unassembled WGS sequence"/>
</dbReference>
<name>A0A844HLI1_9RHOB</name>
<gene>
    <name evidence="2" type="ORF">GL300_15990</name>
</gene>
<dbReference type="Pfam" id="PF08818">
    <property type="entry name" value="DUF1801"/>
    <property type="match status" value="1"/>
</dbReference>
<dbReference type="InterPro" id="IPR014922">
    <property type="entry name" value="YdhG-like"/>
</dbReference>
<dbReference type="SUPFAM" id="SSF159888">
    <property type="entry name" value="YdhG-like"/>
    <property type="match status" value="1"/>
</dbReference>
<dbReference type="RefSeq" id="WP_155040662.1">
    <property type="nucleotide sequence ID" value="NZ_JBHGCD010000038.1"/>
</dbReference>